<dbReference type="EMBL" id="MAEI02000001">
    <property type="protein sequence ID" value="MEO1783218.1"/>
    <property type="molecule type" value="Genomic_DNA"/>
</dbReference>
<keyword evidence="1" id="KW-1133">Transmembrane helix</keyword>
<keyword evidence="1" id="KW-0812">Transmembrane</keyword>
<gene>
    <name evidence="2" type="ORF">BAU18_002837</name>
</gene>
<reference evidence="2 3" key="2">
    <citation type="submission" date="2024-02" db="EMBL/GenBank/DDBJ databases">
        <title>The Genome Sequence of Enterococcus diestrammenae JM9A.</title>
        <authorList>
            <person name="Earl A."/>
            <person name="Manson A."/>
            <person name="Gilmore M."/>
            <person name="Sanders J."/>
            <person name="Shea T."/>
            <person name="Howe W."/>
            <person name="Livny J."/>
            <person name="Cuomo C."/>
            <person name="Neafsey D."/>
            <person name="Birren B."/>
        </authorList>
    </citation>
    <scope>NUCLEOTIDE SEQUENCE [LARGE SCALE GENOMIC DNA]</scope>
    <source>
        <strain evidence="2 3">JM9A</strain>
    </source>
</reference>
<evidence type="ECO:0000256" key="1">
    <source>
        <dbReference type="SAM" id="Phobius"/>
    </source>
</evidence>
<evidence type="ECO:0000313" key="3">
    <source>
        <dbReference type="Proteomes" id="UP001429357"/>
    </source>
</evidence>
<organism evidence="2 3">
    <name type="scientific">Enterococcus diestrammenae</name>
    <dbReference type="NCBI Taxonomy" id="1155073"/>
    <lineage>
        <taxon>Bacteria</taxon>
        <taxon>Bacillati</taxon>
        <taxon>Bacillota</taxon>
        <taxon>Bacilli</taxon>
        <taxon>Lactobacillales</taxon>
        <taxon>Enterococcaceae</taxon>
        <taxon>Enterococcus</taxon>
    </lineage>
</organism>
<feature type="transmembrane region" description="Helical" evidence="1">
    <location>
        <begin position="12"/>
        <end position="30"/>
    </location>
</feature>
<dbReference type="Proteomes" id="UP001429357">
    <property type="component" value="Unassembled WGS sequence"/>
</dbReference>
<feature type="transmembrane region" description="Helical" evidence="1">
    <location>
        <begin position="36"/>
        <end position="56"/>
    </location>
</feature>
<proteinExistence type="predicted"/>
<keyword evidence="3" id="KW-1185">Reference proteome</keyword>
<dbReference type="RefSeq" id="WP_161870139.1">
    <property type="nucleotide sequence ID" value="NZ_MAEI02000001.1"/>
</dbReference>
<name>A0ABV0F8F5_9ENTE</name>
<accession>A0ABV0F8F5</accession>
<evidence type="ECO:0000313" key="2">
    <source>
        <dbReference type="EMBL" id="MEO1783218.1"/>
    </source>
</evidence>
<keyword evidence="1" id="KW-0472">Membrane</keyword>
<protein>
    <submittedName>
        <fullName evidence="2">Uncharacterized protein</fullName>
    </submittedName>
</protein>
<reference evidence="3" key="1">
    <citation type="submission" date="2016-06" db="EMBL/GenBank/DDBJ databases">
        <title>Four novel species of enterococci isolated from chicken manure.</title>
        <authorList>
            <person name="Van Tyne D."/>
        </authorList>
    </citation>
    <scope>NUCLEOTIDE SEQUENCE [LARGE SCALE GENOMIC DNA]</scope>
    <source>
        <strain evidence="3">JM9A</strain>
    </source>
</reference>
<sequence length="128" mass="15480">MKRRKLFINEKIDLLYSVIWILSVIILLLLNKLMDFHYELLRTLIFCLAFAILSLISSRRRKKQIKKIEYLSRALGLSIDEVRSIAGIGRYDLVDWKWNQVNISQTKMYFLENELEKRYVERYSKVFE</sequence>
<comment type="caution">
    <text evidence="2">The sequence shown here is derived from an EMBL/GenBank/DDBJ whole genome shotgun (WGS) entry which is preliminary data.</text>
</comment>